<organism evidence="1 2">
    <name type="scientific">Ancylostoma ceylanicum</name>
    <dbReference type="NCBI Taxonomy" id="53326"/>
    <lineage>
        <taxon>Eukaryota</taxon>
        <taxon>Metazoa</taxon>
        <taxon>Ecdysozoa</taxon>
        <taxon>Nematoda</taxon>
        <taxon>Chromadorea</taxon>
        <taxon>Rhabditida</taxon>
        <taxon>Rhabditina</taxon>
        <taxon>Rhabditomorpha</taxon>
        <taxon>Strongyloidea</taxon>
        <taxon>Ancylostomatidae</taxon>
        <taxon>Ancylostomatinae</taxon>
        <taxon>Ancylostoma</taxon>
    </lineage>
</organism>
<dbReference type="AlphaFoldDB" id="A0A016UIL8"/>
<dbReference type="EMBL" id="JARK01001373">
    <property type="protein sequence ID" value="EYC15214.1"/>
    <property type="molecule type" value="Genomic_DNA"/>
</dbReference>
<evidence type="ECO:0000313" key="1">
    <source>
        <dbReference type="EMBL" id="EYC15214.1"/>
    </source>
</evidence>
<reference evidence="2" key="1">
    <citation type="journal article" date="2015" name="Nat. Genet.">
        <title>The genome and transcriptome of the zoonotic hookworm Ancylostoma ceylanicum identify infection-specific gene families.</title>
        <authorList>
            <person name="Schwarz E.M."/>
            <person name="Hu Y."/>
            <person name="Antoshechkin I."/>
            <person name="Miller M.M."/>
            <person name="Sternberg P.W."/>
            <person name="Aroian R.V."/>
        </authorList>
    </citation>
    <scope>NUCLEOTIDE SEQUENCE</scope>
    <source>
        <strain evidence="2">HY135</strain>
    </source>
</reference>
<protein>
    <submittedName>
        <fullName evidence="1">Uncharacterized protein</fullName>
    </submittedName>
</protein>
<evidence type="ECO:0000313" key="2">
    <source>
        <dbReference type="Proteomes" id="UP000024635"/>
    </source>
</evidence>
<sequence>MLIRLMFIVFLKKLLGTVYLHFLGCVYTYETHCISGPISPPHFGRRRTLIISPDSSTAFTTALRRLRILIPLLEPSS</sequence>
<name>A0A016UIL8_9BILA</name>
<accession>A0A016UIL8</accession>
<gene>
    <name evidence="1" type="primary">Acey_s0037.g3389</name>
    <name evidence="1" type="ORF">Y032_0037g3389</name>
</gene>
<comment type="caution">
    <text evidence="1">The sequence shown here is derived from an EMBL/GenBank/DDBJ whole genome shotgun (WGS) entry which is preliminary data.</text>
</comment>
<proteinExistence type="predicted"/>
<dbReference type="Proteomes" id="UP000024635">
    <property type="component" value="Unassembled WGS sequence"/>
</dbReference>
<keyword evidence="2" id="KW-1185">Reference proteome</keyword>